<reference evidence="2" key="1">
    <citation type="submission" date="2022-03" db="EMBL/GenBank/DDBJ databases">
        <authorList>
            <person name="Sayadi A."/>
        </authorList>
    </citation>
    <scope>NUCLEOTIDE SEQUENCE</scope>
</reference>
<comment type="caution">
    <text evidence="2">The sequence shown here is derived from an EMBL/GenBank/DDBJ whole genome shotgun (WGS) entry which is preliminary data.</text>
</comment>
<evidence type="ECO:0000256" key="1">
    <source>
        <dbReference type="SAM" id="Phobius"/>
    </source>
</evidence>
<proteinExistence type="predicted"/>
<keyword evidence="1" id="KW-0812">Transmembrane</keyword>
<dbReference type="Proteomes" id="UP001152888">
    <property type="component" value="Unassembled WGS sequence"/>
</dbReference>
<accession>A0A9P0K755</accession>
<evidence type="ECO:0000313" key="2">
    <source>
        <dbReference type="EMBL" id="CAH1969056.1"/>
    </source>
</evidence>
<protein>
    <submittedName>
        <fullName evidence="2">Uncharacterized protein</fullName>
    </submittedName>
</protein>
<keyword evidence="3" id="KW-1185">Reference proteome</keyword>
<dbReference type="OrthoDB" id="6614360at2759"/>
<evidence type="ECO:0000313" key="3">
    <source>
        <dbReference type="Proteomes" id="UP001152888"/>
    </source>
</evidence>
<gene>
    <name evidence="2" type="ORF">ACAOBT_LOCUS8202</name>
</gene>
<dbReference type="AlphaFoldDB" id="A0A9P0K755"/>
<organism evidence="2 3">
    <name type="scientific">Acanthoscelides obtectus</name>
    <name type="common">Bean weevil</name>
    <name type="synonym">Bruchus obtectus</name>
    <dbReference type="NCBI Taxonomy" id="200917"/>
    <lineage>
        <taxon>Eukaryota</taxon>
        <taxon>Metazoa</taxon>
        <taxon>Ecdysozoa</taxon>
        <taxon>Arthropoda</taxon>
        <taxon>Hexapoda</taxon>
        <taxon>Insecta</taxon>
        <taxon>Pterygota</taxon>
        <taxon>Neoptera</taxon>
        <taxon>Endopterygota</taxon>
        <taxon>Coleoptera</taxon>
        <taxon>Polyphaga</taxon>
        <taxon>Cucujiformia</taxon>
        <taxon>Chrysomeloidea</taxon>
        <taxon>Chrysomelidae</taxon>
        <taxon>Bruchinae</taxon>
        <taxon>Bruchini</taxon>
        <taxon>Acanthoscelides</taxon>
    </lineage>
</organism>
<feature type="transmembrane region" description="Helical" evidence="1">
    <location>
        <begin position="21"/>
        <end position="38"/>
    </location>
</feature>
<dbReference type="EMBL" id="CAKOFQ010006759">
    <property type="protein sequence ID" value="CAH1969056.1"/>
    <property type="molecule type" value="Genomic_DNA"/>
</dbReference>
<name>A0A9P0K755_ACAOB</name>
<keyword evidence="1" id="KW-0472">Membrane</keyword>
<sequence length="42" mass="4959">MIKRTQKPMKLSATPFGNYDYSFFVLVIKTAYSYLTLLRNHT</sequence>
<keyword evidence="1" id="KW-1133">Transmembrane helix</keyword>